<dbReference type="EMBL" id="JGZM01000009">
    <property type="protein sequence ID" value="KFI85329.1"/>
    <property type="molecule type" value="Genomic_DNA"/>
</dbReference>
<reference evidence="1 2" key="1">
    <citation type="submission" date="2014-03" db="EMBL/GenBank/DDBJ databases">
        <title>Genomics of Bifidobacteria.</title>
        <authorList>
            <person name="Ventura M."/>
            <person name="Milani C."/>
            <person name="Lugli G.A."/>
        </authorList>
    </citation>
    <scope>NUCLEOTIDE SEQUENCE [LARGE SCALE GENOMIC DNA]</scope>
    <source>
        <strain evidence="1 2">LMG 14934</strain>
    </source>
</reference>
<protein>
    <submittedName>
        <fullName evidence="1">Uncharacterized protein</fullName>
    </submittedName>
</protein>
<evidence type="ECO:0000313" key="2">
    <source>
        <dbReference type="Proteomes" id="UP000029040"/>
    </source>
</evidence>
<dbReference type="AlphaFoldDB" id="A0A087CPX9"/>
<accession>A0A087CPX9</accession>
<comment type="caution">
    <text evidence="1">The sequence shown here is derived from an EMBL/GenBank/DDBJ whole genome shotgun (WGS) entry which is preliminary data.</text>
</comment>
<name>A0A087CPX9_9BIFI</name>
<organism evidence="1 2">
    <name type="scientific">Bifidobacterium pullorum subsp. saeculare DSM 6531 = LMG 14934</name>
    <dbReference type="NCBI Taxonomy" id="1437611"/>
    <lineage>
        <taxon>Bacteria</taxon>
        <taxon>Bacillati</taxon>
        <taxon>Actinomycetota</taxon>
        <taxon>Actinomycetes</taxon>
        <taxon>Bifidobacteriales</taxon>
        <taxon>Bifidobacteriaceae</taxon>
        <taxon>Bifidobacterium</taxon>
    </lineage>
</organism>
<evidence type="ECO:0000313" key="1">
    <source>
        <dbReference type="EMBL" id="KFI85329.1"/>
    </source>
</evidence>
<dbReference type="Proteomes" id="UP000029040">
    <property type="component" value="Unassembled WGS sequence"/>
</dbReference>
<sequence>MCRSAQRLSASLPLVQVHRIENELVLQEVSIAERECNTRSSLSTSATEIMGYVCARVDFSGMVRKAGVYMFHSLEEVAEPLQYNGTRGCLHNRNIGSSNMLDCRVVRSCNSEE</sequence>
<gene>
    <name evidence="1" type="ORF">BSAE_1907</name>
</gene>
<proteinExistence type="predicted"/>